<dbReference type="AlphaFoldDB" id="A0A1Y3B1N9"/>
<evidence type="ECO:0000313" key="4">
    <source>
        <dbReference type="Proteomes" id="UP000194236"/>
    </source>
</evidence>
<evidence type="ECO:0000256" key="2">
    <source>
        <dbReference type="SAM" id="SignalP"/>
    </source>
</evidence>
<dbReference type="GO" id="GO:0005319">
    <property type="term" value="F:lipid transporter activity"/>
    <property type="evidence" value="ECO:0007669"/>
    <property type="project" value="TreeGrafter"/>
</dbReference>
<dbReference type="GO" id="GO:0006689">
    <property type="term" value="P:ganglioside catabolic process"/>
    <property type="evidence" value="ECO:0007669"/>
    <property type="project" value="InterPro"/>
</dbReference>
<dbReference type="OrthoDB" id="6500577at2759"/>
<accession>A0A1Y3B1N9</accession>
<reference evidence="3 4" key="1">
    <citation type="submission" date="2017-03" db="EMBL/GenBank/DDBJ databases">
        <title>Genome Survey of Euroglyphus maynei.</title>
        <authorList>
            <person name="Arlian L.G."/>
            <person name="Morgan M.S."/>
            <person name="Rider S.D."/>
        </authorList>
    </citation>
    <scope>NUCLEOTIDE SEQUENCE [LARGE SCALE GENOMIC DNA]</scope>
    <source>
        <strain evidence="3">Arlian Lab</strain>
        <tissue evidence="3">Whole body</tissue>
    </source>
</reference>
<evidence type="ECO:0000256" key="1">
    <source>
        <dbReference type="ARBA" id="ARBA00022729"/>
    </source>
</evidence>
<sequence length="198" mass="22431">MITKILYTLWLITIMVNGRLIQSMQNDEDFYWSDCGGSSVRFNQLDFEPKPLKLSETNELFLTGDVTIIEDLPTDVEMIIVVNKTLYFNDEDPYNITLPCIDGSMGSCTINICDTFNTWLNDLLCPFFVENGHPCSCPINAGKYKLDHGRITVPFDQFKDFLAKMASGDYNAKIIINNVGHFGRGENLLACLLLHARL</sequence>
<keyword evidence="4" id="KW-1185">Reference proteome</keyword>
<name>A0A1Y3B1N9_EURMA</name>
<feature type="chain" id="PRO_5012260334" evidence="2">
    <location>
        <begin position="19"/>
        <end position="198"/>
    </location>
</feature>
<gene>
    <name evidence="3" type="ORF">BLA29_011063</name>
</gene>
<dbReference type="InterPro" id="IPR036846">
    <property type="entry name" value="GM2-AP_sf"/>
</dbReference>
<dbReference type="Proteomes" id="UP000194236">
    <property type="component" value="Unassembled WGS sequence"/>
</dbReference>
<feature type="non-terminal residue" evidence="3">
    <location>
        <position position="198"/>
    </location>
</feature>
<protein>
    <submittedName>
        <fullName evidence="3">Ganglioside GM2 activator-like protein</fullName>
    </submittedName>
</protein>
<comment type="caution">
    <text evidence="3">The sequence shown here is derived from an EMBL/GenBank/DDBJ whole genome shotgun (WGS) entry which is preliminary data.</text>
</comment>
<keyword evidence="1 2" id="KW-0732">Signal</keyword>
<dbReference type="GO" id="GO:0009898">
    <property type="term" value="C:cytoplasmic side of plasma membrane"/>
    <property type="evidence" value="ECO:0007669"/>
    <property type="project" value="TreeGrafter"/>
</dbReference>
<organism evidence="3 4">
    <name type="scientific">Euroglyphus maynei</name>
    <name type="common">Mayne's house dust mite</name>
    <dbReference type="NCBI Taxonomy" id="6958"/>
    <lineage>
        <taxon>Eukaryota</taxon>
        <taxon>Metazoa</taxon>
        <taxon>Ecdysozoa</taxon>
        <taxon>Arthropoda</taxon>
        <taxon>Chelicerata</taxon>
        <taxon>Arachnida</taxon>
        <taxon>Acari</taxon>
        <taxon>Acariformes</taxon>
        <taxon>Sarcoptiformes</taxon>
        <taxon>Astigmata</taxon>
        <taxon>Psoroptidia</taxon>
        <taxon>Analgoidea</taxon>
        <taxon>Pyroglyphidae</taxon>
        <taxon>Pyroglyphinae</taxon>
        <taxon>Euroglyphus</taxon>
    </lineage>
</organism>
<dbReference type="PANTHER" id="PTHR17357">
    <property type="entry name" value="GM2 GANGLIOSIDE ACTIVATOR PROTEIN"/>
    <property type="match status" value="1"/>
</dbReference>
<evidence type="ECO:0000313" key="3">
    <source>
        <dbReference type="EMBL" id="OTF73793.1"/>
    </source>
</evidence>
<dbReference type="GO" id="GO:0008047">
    <property type="term" value="F:enzyme activator activity"/>
    <property type="evidence" value="ECO:0007669"/>
    <property type="project" value="InterPro"/>
</dbReference>
<dbReference type="PANTHER" id="PTHR17357:SF0">
    <property type="entry name" value="GANGLIOSIDE GM2 ACTIVATOR"/>
    <property type="match status" value="1"/>
</dbReference>
<dbReference type="SUPFAM" id="SSF63707">
    <property type="entry name" value="Ganglioside M2 (gm2) activator"/>
    <property type="match status" value="1"/>
</dbReference>
<feature type="signal peptide" evidence="2">
    <location>
        <begin position="1"/>
        <end position="18"/>
    </location>
</feature>
<dbReference type="Gene3D" id="2.70.220.10">
    <property type="entry name" value="Ganglioside GM2 activator"/>
    <property type="match status" value="1"/>
</dbReference>
<dbReference type="InterPro" id="IPR028996">
    <property type="entry name" value="GM2-AP"/>
</dbReference>
<dbReference type="EMBL" id="MUJZ01050111">
    <property type="protein sequence ID" value="OTF73793.1"/>
    <property type="molecule type" value="Genomic_DNA"/>
</dbReference>
<proteinExistence type="predicted"/>